<evidence type="ECO:0000313" key="3">
    <source>
        <dbReference type="EMBL" id="KAH8105879.1"/>
    </source>
</evidence>
<dbReference type="AlphaFoldDB" id="A0A8K0XTT5"/>
<dbReference type="PANTHER" id="PTHR37471:SF1">
    <property type="entry name" value="AB HYDROLASE-1 DOMAIN-CONTAINING PROTEIN"/>
    <property type="match status" value="1"/>
</dbReference>
<evidence type="ECO:0008006" key="5">
    <source>
        <dbReference type="Google" id="ProtNLM"/>
    </source>
</evidence>
<feature type="transmembrane region" description="Helical" evidence="2">
    <location>
        <begin position="78"/>
        <end position="98"/>
    </location>
</feature>
<name>A0A8K0XTT5_9AGAR</name>
<feature type="region of interest" description="Disordered" evidence="1">
    <location>
        <begin position="1"/>
        <end position="23"/>
    </location>
</feature>
<dbReference type="OrthoDB" id="6431331at2759"/>
<proteinExistence type="predicted"/>
<dbReference type="PANTHER" id="PTHR37471">
    <property type="entry name" value="UNNAMED PRODUCT"/>
    <property type="match status" value="1"/>
</dbReference>
<evidence type="ECO:0000256" key="1">
    <source>
        <dbReference type="SAM" id="MobiDB-lite"/>
    </source>
</evidence>
<accession>A0A8K0XTT5</accession>
<dbReference type="InterPro" id="IPR029058">
    <property type="entry name" value="AB_hydrolase_fold"/>
</dbReference>
<keyword evidence="4" id="KW-1185">Reference proteome</keyword>
<feature type="transmembrane region" description="Helical" evidence="2">
    <location>
        <begin position="42"/>
        <end position="66"/>
    </location>
</feature>
<keyword evidence="2" id="KW-1133">Transmembrane helix</keyword>
<sequence length="557" mass="63902">MPICPFSTEKEPPESGTHNGSPHLFDDISEKIHETRPRRLDFWAVLFLAVLPVWSVIPLSWAYVVYATYTGLLWRQEWASRILLAVASCEVLFSLYYFCMSHFISGPTPMTPNSLAELQAAYARVLRTGLGLVSNEDVENEHLSRPIRLEEDIEALSPMDPRAIDFRNFLRTWFNRAPWSTIRVENVIIWLYWSIFNEVFTTMEDIPKARRRLLEQTVILLEKRSGLKFPEGFNPDVETLRLTVDPVSTAARPLVWYVVISLANRLVKWRLASRWDVRRGTFQGLDYLLRVPPNWSQSSDQRPIVFLHGLGLGILQYVHFLETLFKAEPDRPFLIPLLPHVSQELFHPRFLRPVGRHESAELIGGLLRELGWVDKEEEDVTSDGESAKLKGDVVKPPKGVTMLSHSNGTFIHCWLLKAHPQMVTRSCFVDPVVFCQWEGDLCYNFCYRSCSTGLELIIKYFVGMELGVAYYIRRHFCWSSNTLWYDEIPNAHDPSKAMFVVGGKDDIVNGPSQAISPSHGVNKGLFYNPNGRHGQPLLTIDKSFGEIVKWLREPTTP</sequence>
<evidence type="ECO:0000256" key="2">
    <source>
        <dbReference type="SAM" id="Phobius"/>
    </source>
</evidence>
<protein>
    <recommendedName>
        <fullName evidence="5">Alpha/beta-hydrolase</fullName>
    </recommendedName>
</protein>
<organism evidence="3 4">
    <name type="scientific">Cristinia sonorae</name>
    <dbReference type="NCBI Taxonomy" id="1940300"/>
    <lineage>
        <taxon>Eukaryota</taxon>
        <taxon>Fungi</taxon>
        <taxon>Dikarya</taxon>
        <taxon>Basidiomycota</taxon>
        <taxon>Agaricomycotina</taxon>
        <taxon>Agaricomycetes</taxon>
        <taxon>Agaricomycetidae</taxon>
        <taxon>Agaricales</taxon>
        <taxon>Pleurotineae</taxon>
        <taxon>Stephanosporaceae</taxon>
        <taxon>Cristinia</taxon>
    </lineage>
</organism>
<dbReference type="Proteomes" id="UP000813824">
    <property type="component" value="Unassembled WGS sequence"/>
</dbReference>
<keyword evidence="2" id="KW-0472">Membrane</keyword>
<reference evidence="3" key="1">
    <citation type="journal article" date="2021" name="New Phytol.">
        <title>Evolutionary innovations through gain and loss of genes in the ectomycorrhizal Boletales.</title>
        <authorList>
            <person name="Wu G."/>
            <person name="Miyauchi S."/>
            <person name="Morin E."/>
            <person name="Kuo A."/>
            <person name="Drula E."/>
            <person name="Varga T."/>
            <person name="Kohler A."/>
            <person name="Feng B."/>
            <person name="Cao Y."/>
            <person name="Lipzen A."/>
            <person name="Daum C."/>
            <person name="Hundley H."/>
            <person name="Pangilinan J."/>
            <person name="Johnson J."/>
            <person name="Barry K."/>
            <person name="LaButti K."/>
            <person name="Ng V."/>
            <person name="Ahrendt S."/>
            <person name="Min B."/>
            <person name="Choi I.G."/>
            <person name="Park H."/>
            <person name="Plett J.M."/>
            <person name="Magnuson J."/>
            <person name="Spatafora J.W."/>
            <person name="Nagy L.G."/>
            <person name="Henrissat B."/>
            <person name="Grigoriev I.V."/>
            <person name="Yang Z.L."/>
            <person name="Xu J."/>
            <person name="Martin F.M."/>
        </authorList>
    </citation>
    <scope>NUCLEOTIDE SEQUENCE</scope>
    <source>
        <strain evidence="3">KKN 215</strain>
    </source>
</reference>
<dbReference type="EMBL" id="JAEVFJ010000003">
    <property type="protein sequence ID" value="KAH8105879.1"/>
    <property type="molecule type" value="Genomic_DNA"/>
</dbReference>
<dbReference type="SUPFAM" id="SSF53474">
    <property type="entry name" value="alpha/beta-Hydrolases"/>
    <property type="match status" value="1"/>
</dbReference>
<evidence type="ECO:0000313" key="4">
    <source>
        <dbReference type="Proteomes" id="UP000813824"/>
    </source>
</evidence>
<comment type="caution">
    <text evidence="3">The sequence shown here is derived from an EMBL/GenBank/DDBJ whole genome shotgun (WGS) entry which is preliminary data.</text>
</comment>
<gene>
    <name evidence="3" type="ORF">BXZ70DRAFT_917198</name>
</gene>
<keyword evidence="2" id="KW-0812">Transmembrane</keyword>